<evidence type="ECO:0000313" key="4">
    <source>
        <dbReference type="Proteomes" id="UP000077202"/>
    </source>
</evidence>
<protein>
    <submittedName>
        <fullName evidence="3">Uncharacterized protein</fullName>
    </submittedName>
</protein>
<feature type="transmembrane region" description="Helical" evidence="2">
    <location>
        <begin position="224"/>
        <end position="246"/>
    </location>
</feature>
<accession>A0A176VPC2</accession>
<evidence type="ECO:0000256" key="1">
    <source>
        <dbReference type="SAM" id="MobiDB-lite"/>
    </source>
</evidence>
<proteinExistence type="predicted"/>
<organism evidence="3 4">
    <name type="scientific">Marchantia polymorpha subsp. ruderalis</name>
    <dbReference type="NCBI Taxonomy" id="1480154"/>
    <lineage>
        <taxon>Eukaryota</taxon>
        <taxon>Viridiplantae</taxon>
        <taxon>Streptophyta</taxon>
        <taxon>Embryophyta</taxon>
        <taxon>Marchantiophyta</taxon>
        <taxon>Marchantiopsida</taxon>
        <taxon>Marchantiidae</taxon>
        <taxon>Marchantiales</taxon>
        <taxon>Marchantiaceae</taxon>
        <taxon>Marchantia</taxon>
    </lineage>
</organism>
<feature type="region of interest" description="Disordered" evidence="1">
    <location>
        <begin position="57"/>
        <end position="184"/>
    </location>
</feature>
<feature type="compositionally biased region" description="Basic and acidic residues" evidence="1">
    <location>
        <begin position="76"/>
        <end position="112"/>
    </location>
</feature>
<sequence length="249" mass="26946">MREGSGGLFLRGKGKKGSGGPDKRRRVGLRIGSRGACHIATATVPLEFPTMLVAAAARPRRRAYTVRRRRKGSHTLGDRIRARVDAKDKPRRMSEQEKGLRSGSVRRERDSQKSVAAPPSPRRGGRGLGKVQGAEKRRPERSARGRRKRERGGEGQGGGKARGREGKGRGLGLGVGEEKEEEQQQERAEIHERTIGRDVRDMAAPRLGDRVALRVTEGIGGRRVGGVGVVVVVVSVWPVALLALLACVG</sequence>
<evidence type="ECO:0000313" key="3">
    <source>
        <dbReference type="EMBL" id="OAE21666.1"/>
    </source>
</evidence>
<dbReference type="Proteomes" id="UP000077202">
    <property type="component" value="Unassembled WGS sequence"/>
</dbReference>
<keyword evidence="4" id="KW-1185">Reference proteome</keyword>
<dbReference type="EMBL" id="LVLJ01003355">
    <property type="protein sequence ID" value="OAE21666.1"/>
    <property type="molecule type" value="Genomic_DNA"/>
</dbReference>
<comment type="caution">
    <text evidence="3">The sequence shown here is derived from an EMBL/GenBank/DDBJ whole genome shotgun (WGS) entry which is preliminary data.</text>
</comment>
<feature type="compositionally biased region" description="Basic residues" evidence="1">
    <location>
        <begin position="58"/>
        <end position="73"/>
    </location>
</feature>
<keyword evidence="2" id="KW-0472">Membrane</keyword>
<keyword evidence="2" id="KW-0812">Transmembrane</keyword>
<gene>
    <name evidence="3" type="ORF">AXG93_4170s1070</name>
</gene>
<dbReference type="AlphaFoldDB" id="A0A176VPC2"/>
<keyword evidence="2" id="KW-1133">Transmembrane helix</keyword>
<name>A0A176VPC2_MARPO</name>
<feature type="compositionally biased region" description="Basic and acidic residues" evidence="1">
    <location>
        <begin position="133"/>
        <end position="143"/>
    </location>
</feature>
<feature type="region of interest" description="Disordered" evidence="1">
    <location>
        <begin position="1"/>
        <end position="27"/>
    </location>
</feature>
<evidence type="ECO:0000256" key="2">
    <source>
        <dbReference type="SAM" id="Phobius"/>
    </source>
</evidence>
<reference evidence="3" key="1">
    <citation type="submission" date="2016-03" db="EMBL/GenBank/DDBJ databases">
        <title>Mechanisms controlling the formation of the plant cell surface in tip-growing cells are functionally conserved among land plants.</title>
        <authorList>
            <person name="Honkanen S."/>
            <person name="Jones V.A."/>
            <person name="Morieri G."/>
            <person name="Champion C."/>
            <person name="Hetherington A.J."/>
            <person name="Kelly S."/>
            <person name="Saint-Marcoux D."/>
            <person name="Proust H."/>
            <person name="Prescott H."/>
            <person name="Dolan L."/>
        </authorList>
    </citation>
    <scope>NUCLEOTIDE SEQUENCE [LARGE SCALE GENOMIC DNA]</scope>
    <source>
        <tissue evidence="3">Whole gametophyte</tissue>
    </source>
</reference>